<accession>A0ABN8LVV7</accession>
<evidence type="ECO:0000256" key="1">
    <source>
        <dbReference type="ARBA" id="ARBA00007711"/>
    </source>
</evidence>
<sequence>MALSCIRLCGRMIFLILFWIQMVIFFFLYTSMIINKRKEYFAYTCIVLVGATIGAGIGAIGECVCEVTLGDLRGRRHLSQQEPIKWSLHLPYKPLEPTISRGSLEGMVLCYDCYHLADKIKVALCITPILLILLLTTADDSFSSKSHKELVRNLSVLMVADLFDAIEMLNNAFESSLGAFNLSAIFLVIGAIITVIVSSLQIAEYEFIEGVEGESNEQIRYKPNVFLKIVELVTNLVALTIRLEVLIVHGKCRATVGTVVIFKNFAALILSVMHICSLTPPAQALKD</sequence>
<dbReference type="Proteomes" id="UP001159427">
    <property type="component" value="Unassembled WGS sequence"/>
</dbReference>
<feature type="transmembrane region" description="Helical" evidence="2">
    <location>
        <begin position="120"/>
        <end position="138"/>
    </location>
</feature>
<evidence type="ECO:0000256" key="2">
    <source>
        <dbReference type="SAM" id="Phobius"/>
    </source>
</evidence>
<feature type="transmembrane region" description="Helical" evidence="2">
    <location>
        <begin position="12"/>
        <end position="34"/>
    </location>
</feature>
<organism evidence="3 4">
    <name type="scientific">Porites evermanni</name>
    <dbReference type="NCBI Taxonomy" id="104178"/>
    <lineage>
        <taxon>Eukaryota</taxon>
        <taxon>Metazoa</taxon>
        <taxon>Cnidaria</taxon>
        <taxon>Anthozoa</taxon>
        <taxon>Hexacorallia</taxon>
        <taxon>Scleractinia</taxon>
        <taxon>Fungiina</taxon>
        <taxon>Poritidae</taxon>
        <taxon>Porites</taxon>
    </lineage>
</organism>
<evidence type="ECO:0000313" key="3">
    <source>
        <dbReference type="EMBL" id="CAH3020003.1"/>
    </source>
</evidence>
<proteinExistence type="inferred from homology"/>
<feature type="transmembrane region" description="Helical" evidence="2">
    <location>
        <begin position="40"/>
        <end position="69"/>
    </location>
</feature>
<keyword evidence="4" id="KW-1185">Reference proteome</keyword>
<feature type="transmembrane region" description="Helical" evidence="2">
    <location>
        <begin position="177"/>
        <end position="197"/>
    </location>
</feature>
<comment type="caution">
    <text evidence="3">The sequence shown here is derived from an EMBL/GenBank/DDBJ whole genome shotgun (WGS) entry which is preliminary data.</text>
</comment>
<dbReference type="InterPro" id="IPR032776">
    <property type="entry name" value="CECR6/TMEM121"/>
</dbReference>
<protein>
    <submittedName>
        <fullName evidence="3">Uncharacterized protein</fullName>
    </submittedName>
</protein>
<comment type="similarity">
    <text evidence="1">Belongs to the TMEM121 family.</text>
</comment>
<keyword evidence="2" id="KW-0472">Membrane</keyword>
<dbReference type="EMBL" id="CALNXI010000133">
    <property type="protein sequence ID" value="CAH3020003.1"/>
    <property type="molecule type" value="Genomic_DNA"/>
</dbReference>
<keyword evidence="2" id="KW-1133">Transmembrane helix</keyword>
<dbReference type="Pfam" id="PF14997">
    <property type="entry name" value="CECR6_TMEM121"/>
    <property type="match status" value="1"/>
</dbReference>
<name>A0ABN8LVV7_9CNID</name>
<reference evidence="3 4" key="1">
    <citation type="submission" date="2022-05" db="EMBL/GenBank/DDBJ databases">
        <authorList>
            <consortium name="Genoscope - CEA"/>
            <person name="William W."/>
        </authorList>
    </citation>
    <scope>NUCLEOTIDE SEQUENCE [LARGE SCALE GENOMIC DNA]</scope>
</reference>
<keyword evidence="2" id="KW-0812">Transmembrane</keyword>
<evidence type="ECO:0000313" key="4">
    <source>
        <dbReference type="Proteomes" id="UP001159427"/>
    </source>
</evidence>
<gene>
    <name evidence="3" type="ORF">PEVE_00005212</name>
</gene>